<keyword evidence="3" id="KW-1185">Reference proteome</keyword>
<reference evidence="2 3" key="1">
    <citation type="journal article" date="2022" name="Allergy">
        <title>Genome assembly and annotation of Periplaneta americana reveal a comprehensive cockroach allergen profile.</title>
        <authorList>
            <person name="Wang L."/>
            <person name="Xiong Q."/>
            <person name="Saelim N."/>
            <person name="Wang L."/>
            <person name="Nong W."/>
            <person name="Wan A.T."/>
            <person name="Shi M."/>
            <person name="Liu X."/>
            <person name="Cao Q."/>
            <person name="Hui J.H.L."/>
            <person name="Sookrung N."/>
            <person name="Leung T.F."/>
            <person name="Tungtrongchitr A."/>
            <person name="Tsui S.K.W."/>
        </authorList>
    </citation>
    <scope>NUCLEOTIDE SEQUENCE [LARGE SCALE GENOMIC DNA]</scope>
    <source>
        <strain evidence="2">PWHHKU_190912</strain>
    </source>
</reference>
<evidence type="ECO:0000256" key="1">
    <source>
        <dbReference type="SAM" id="MobiDB-lite"/>
    </source>
</evidence>
<gene>
    <name evidence="2" type="ORF">ANN_01818</name>
</gene>
<name>A0ABQ8TY00_PERAM</name>
<proteinExistence type="predicted"/>
<comment type="caution">
    <text evidence="2">The sequence shown here is derived from an EMBL/GenBank/DDBJ whole genome shotgun (WGS) entry which is preliminary data.</text>
</comment>
<protein>
    <submittedName>
        <fullName evidence="2">Uncharacterized protein</fullName>
    </submittedName>
</protein>
<feature type="region of interest" description="Disordered" evidence="1">
    <location>
        <begin position="1"/>
        <end position="26"/>
    </location>
</feature>
<accession>A0ABQ8TY00</accession>
<sequence length="414" mass="46967">MSPGSSTESYPEFSHIGLRENPGKNLNQVTCPDRESNPGQLVSRPDALTVTPQVGNVRDCGLANAVQQRVIDSSLSRIHSSYVAETEINDLRSEMRNNVKVKETIKVAVSSSSSSRRALDLQLIRNGAVFRELGGDDVTMTRQNTGIANIDLSKILLRTCGNEMETLVQRSARVRLVVNKTSYNKETVASWSKESCLGLALRNASWFESSWEKKFSHEISTSVWDRCPLSIVMHLGSYDRTVWSRWDLLEGKISYSPIRKDNVLHKHRQVYNHRDIITITGIFLQGRKIYSNCNGKKTCEITGGWINFENETQDRQEWRNAICEREGKDSGFSYDLLDGTRTTFRGMVLRDQPDGYCRRNGRTYYEHVASNGIFFRALVKSCKLTHAYSFQENVSNQTLTSISQHGTVIIKYNN</sequence>
<evidence type="ECO:0000313" key="2">
    <source>
        <dbReference type="EMBL" id="KAJ4450394.1"/>
    </source>
</evidence>
<dbReference type="Proteomes" id="UP001148838">
    <property type="component" value="Unassembled WGS sequence"/>
</dbReference>
<evidence type="ECO:0000313" key="3">
    <source>
        <dbReference type="Proteomes" id="UP001148838"/>
    </source>
</evidence>
<organism evidence="2 3">
    <name type="scientific">Periplaneta americana</name>
    <name type="common">American cockroach</name>
    <name type="synonym">Blatta americana</name>
    <dbReference type="NCBI Taxonomy" id="6978"/>
    <lineage>
        <taxon>Eukaryota</taxon>
        <taxon>Metazoa</taxon>
        <taxon>Ecdysozoa</taxon>
        <taxon>Arthropoda</taxon>
        <taxon>Hexapoda</taxon>
        <taxon>Insecta</taxon>
        <taxon>Pterygota</taxon>
        <taxon>Neoptera</taxon>
        <taxon>Polyneoptera</taxon>
        <taxon>Dictyoptera</taxon>
        <taxon>Blattodea</taxon>
        <taxon>Blattoidea</taxon>
        <taxon>Blattidae</taxon>
        <taxon>Blattinae</taxon>
        <taxon>Periplaneta</taxon>
    </lineage>
</organism>
<dbReference type="EMBL" id="JAJSOF020000003">
    <property type="protein sequence ID" value="KAJ4450394.1"/>
    <property type="molecule type" value="Genomic_DNA"/>
</dbReference>